<evidence type="ECO:0000313" key="5">
    <source>
        <dbReference type="Proteomes" id="UP000196138"/>
    </source>
</evidence>
<dbReference type="EMBL" id="CP021455">
    <property type="protein sequence ID" value="ARU03709.1"/>
    <property type="molecule type" value="Genomic_DNA"/>
</dbReference>
<keyword evidence="2" id="KW-1134">Transmembrane beta strand</keyword>
<dbReference type="SUPFAM" id="SSF56954">
    <property type="entry name" value="Outer membrane efflux proteins (OEP)"/>
    <property type="match status" value="1"/>
</dbReference>
<evidence type="ECO:0000256" key="1">
    <source>
        <dbReference type="ARBA" id="ARBA00007613"/>
    </source>
</evidence>
<keyword evidence="2" id="KW-0812">Transmembrane</keyword>
<comment type="similarity">
    <text evidence="1 2">Belongs to the outer membrane factor (OMF) (TC 1.B.17) family.</text>
</comment>
<keyword evidence="2" id="KW-0449">Lipoprotein</keyword>
<reference evidence="4 5" key="1">
    <citation type="submission" date="2017-05" db="EMBL/GenBank/DDBJ databases">
        <authorList>
            <person name="Song R."/>
            <person name="Chenine A.L."/>
            <person name="Ruprecht R.M."/>
        </authorList>
    </citation>
    <scope>NUCLEOTIDE SEQUENCE [LARGE SCALE GENOMIC DNA]</scope>
    <source>
        <strain evidence="4 5">DSM 26136</strain>
    </source>
</reference>
<gene>
    <name evidence="4" type="ORF">CCO03_02525</name>
</gene>
<dbReference type="Proteomes" id="UP000196138">
    <property type="component" value="Chromosome"/>
</dbReference>
<dbReference type="Gene3D" id="1.20.1600.10">
    <property type="entry name" value="Outer membrane efflux proteins (OEP)"/>
    <property type="match status" value="1"/>
</dbReference>
<keyword evidence="2" id="KW-0564">Palmitate</keyword>
<dbReference type="PANTHER" id="PTHR30203">
    <property type="entry name" value="OUTER MEMBRANE CATION EFFLUX PROTEIN"/>
    <property type="match status" value="1"/>
</dbReference>
<keyword evidence="2" id="KW-0472">Membrane</keyword>
<evidence type="ECO:0000256" key="3">
    <source>
        <dbReference type="SAM" id="MobiDB-lite"/>
    </source>
</evidence>
<organism evidence="4 5">
    <name type="scientific">Comamonas serinivorans</name>
    <dbReference type="NCBI Taxonomy" id="1082851"/>
    <lineage>
        <taxon>Bacteria</taxon>
        <taxon>Pseudomonadati</taxon>
        <taxon>Pseudomonadota</taxon>
        <taxon>Betaproteobacteria</taxon>
        <taxon>Burkholderiales</taxon>
        <taxon>Comamonadaceae</taxon>
        <taxon>Comamonas</taxon>
    </lineage>
</organism>
<dbReference type="InterPro" id="IPR010131">
    <property type="entry name" value="MdtP/NodT-like"/>
</dbReference>
<dbReference type="KEGG" id="cser:CCO03_02525"/>
<evidence type="ECO:0000313" key="4">
    <source>
        <dbReference type="EMBL" id="ARU03709.1"/>
    </source>
</evidence>
<dbReference type="GO" id="GO:0005886">
    <property type="term" value="C:plasma membrane"/>
    <property type="evidence" value="ECO:0007669"/>
    <property type="project" value="UniProtKB-SubCell"/>
</dbReference>
<dbReference type="Pfam" id="PF02321">
    <property type="entry name" value="OEP"/>
    <property type="match status" value="2"/>
</dbReference>
<name>A0A1Y0EK17_9BURK</name>
<dbReference type="InterPro" id="IPR003423">
    <property type="entry name" value="OMP_efflux"/>
</dbReference>
<dbReference type="Gene3D" id="2.20.200.10">
    <property type="entry name" value="Outer membrane efflux proteins (OEP)"/>
    <property type="match status" value="1"/>
</dbReference>
<accession>A0A1Y0EK17</accession>
<feature type="region of interest" description="Disordered" evidence="3">
    <location>
        <begin position="505"/>
        <end position="526"/>
    </location>
</feature>
<dbReference type="PROSITE" id="PS51257">
    <property type="entry name" value="PROKAR_LIPOPROTEIN"/>
    <property type="match status" value="1"/>
</dbReference>
<dbReference type="NCBIfam" id="TIGR01845">
    <property type="entry name" value="outer_NodT"/>
    <property type="match status" value="1"/>
</dbReference>
<sequence>MNSMRMNREGLQPWRLKPVVGAALTALALTGCSLAPKYERPAAPVATQWPASAGAVTASQAAAADLAWQDFVTDPQLRELIGKALHNNRDLRMAIQSIEQARAQYQITRANQLPTVGLSGSGTRQRPGSTYALGGPLVADSYSLGVGISDWEIDFFGRLQSLKDAALAQYLATEEARKAAQISLVANIASTWLTLKTDTDLLVLAERTMLTRKQSFDLTKLRFDNGVSSALDMRQAESLLSTAEAARAAQTRARALDINLLTLLVGEPIPDTLIPAVPTVEPLPASGDLTQANAAPTLPDNRAQFLPIPEGLPSDLLIRRPDIRQAEQQLIAANANIGAARAAFFPRISLTASLGRISSDFEGLFGGGSSGLKSWSFGPTISLPIFDGGRNRANLEVSQATRDIAVSSYEKAIQTAFREVADALASRSALADQAAALQRQADAERDRFRLADLRYRNGVANYLDMLDAQRSLFATEQELAQVQLARQQNEVLLYKALGGGWGPQDEAAAREAAGQPVSREATANAR</sequence>
<dbReference type="GO" id="GO:0015562">
    <property type="term" value="F:efflux transmembrane transporter activity"/>
    <property type="evidence" value="ECO:0007669"/>
    <property type="project" value="InterPro"/>
</dbReference>
<proteinExistence type="inferred from homology"/>
<comment type="subcellular location">
    <subcellularLocation>
        <location evidence="2">Cell membrane</location>
        <topology evidence="2">Lipid-anchor</topology>
    </subcellularLocation>
</comment>
<dbReference type="AlphaFoldDB" id="A0A1Y0EK17"/>
<dbReference type="PANTHER" id="PTHR30203:SF32">
    <property type="entry name" value="CATION EFFLUX SYSTEM PROTEIN CUSC"/>
    <property type="match status" value="1"/>
</dbReference>
<protein>
    <submittedName>
        <fullName evidence="4">Multidrug transporter</fullName>
    </submittedName>
</protein>
<keyword evidence="5" id="KW-1185">Reference proteome</keyword>
<evidence type="ECO:0000256" key="2">
    <source>
        <dbReference type="RuleBase" id="RU362097"/>
    </source>
</evidence>